<dbReference type="HOGENOM" id="CLU_024566_7_1_11"/>
<comment type="similarity">
    <text evidence="1">Belongs to the ADP-ribosylglycohydrolase family.</text>
</comment>
<dbReference type="SUPFAM" id="SSF101478">
    <property type="entry name" value="ADP-ribosylglycohydrolase"/>
    <property type="match status" value="1"/>
</dbReference>
<dbReference type="PATRIC" id="fig|1415166.3.peg.6816"/>
<keyword evidence="3" id="KW-0479">Metal-binding</keyword>
<dbReference type="STRING" id="1415166.NONO_c66390"/>
<dbReference type="PANTHER" id="PTHR16222:SF24">
    <property type="entry name" value="ADP-RIBOSYLHYDROLASE ARH3"/>
    <property type="match status" value="1"/>
</dbReference>
<evidence type="ECO:0000256" key="3">
    <source>
        <dbReference type="PIRSR" id="PIRSR605502-1"/>
    </source>
</evidence>
<evidence type="ECO:0000313" key="5">
    <source>
        <dbReference type="Proteomes" id="UP000019150"/>
    </source>
</evidence>
<keyword evidence="5" id="KW-1185">Reference proteome</keyword>
<dbReference type="InterPro" id="IPR036705">
    <property type="entry name" value="Ribosyl_crysJ1_sf"/>
</dbReference>
<feature type="binding site" evidence="3">
    <location>
        <position position="302"/>
    </location>
    <ligand>
        <name>Mg(2+)</name>
        <dbReference type="ChEBI" id="CHEBI:18420"/>
        <label>2</label>
    </ligand>
</feature>
<name>W5TQ94_9NOCA</name>
<sequence>MMPDVQDHTTIFDRYRGVLLGGAVGDALGWPIEFLKLEQIRDRFGADGLTDFAPAASDSALKHITDDTQMSLFTAEGLLRCAPGADPVPVLRRAYLRWLRTQREPEPDSRPDGWLAGLPYLYAVRAPGNACMGGLNRQQAQYIPPHPFGTPGPVNPDSKGCGTVMRSAPFGLAALGPESAFELAARCAQLTHGHPTGYAAAGAFAALIDRVVAGAALRTAVHDTIVQAANCPGGAETAAALNRAVAAADAGPATSEGVETVGEGWVAEECLAIAVYCALAAERSGDLRGALLLSVNHSGDSDSTGAVAGNLLGACYGLTALPLDWCGAVEGRDDLARVADDLVANFVYGDRAPLGDRYPLEVVEEAVPQ</sequence>
<evidence type="ECO:0000256" key="2">
    <source>
        <dbReference type="ARBA" id="ARBA00022801"/>
    </source>
</evidence>
<protein>
    <submittedName>
        <fullName evidence="4">Putative ADP-ribosylglycohydrolase</fullName>
    </submittedName>
</protein>
<proteinExistence type="inferred from homology"/>
<dbReference type="KEGG" id="nno:NONO_c66390"/>
<dbReference type="eggNOG" id="COG1397">
    <property type="taxonomic scope" value="Bacteria"/>
</dbReference>
<dbReference type="InterPro" id="IPR050792">
    <property type="entry name" value="ADP-ribosylglycohydrolase"/>
</dbReference>
<dbReference type="AlphaFoldDB" id="W5TQ94"/>
<feature type="binding site" evidence="3">
    <location>
        <position position="67"/>
    </location>
    <ligand>
        <name>Mg(2+)</name>
        <dbReference type="ChEBI" id="CHEBI:18420"/>
        <label>1</label>
    </ligand>
</feature>
<dbReference type="PANTHER" id="PTHR16222">
    <property type="entry name" value="ADP-RIBOSYLGLYCOHYDROLASE"/>
    <property type="match status" value="1"/>
</dbReference>
<keyword evidence="2 4" id="KW-0378">Hydrolase</keyword>
<reference evidence="4 5" key="1">
    <citation type="journal article" date="2014" name="Appl. Environ. Microbiol.">
        <title>Insights into the Microbial Degradation of Rubber and Gutta-Percha by Analysis of the Complete Genome of Nocardia nova SH22a.</title>
        <authorList>
            <person name="Luo Q."/>
            <person name="Hiessl S."/>
            <person name="Poehlein A."/>
            <person name="Daniel R."/>
            <person name="Steinbuchel A."/>
        </authorList>
    </citation>
    <scope>NUCLEOTIDE SEQUENCE [LARGE SCALE GENOMIC DNA]</scope>
    <source>
        <strain evidence="4">SH22a</strain>
    </source>
</reference>
<keyword evidence="3" id="KW-0460">Magnesium</keyword>
<evidence type="ECO:0000256" key="1">
    <source>
        <dbReference type="ARBA" id="ARBA00010702"/>
    </source>
</evidence>
<comment type="cofactor">
    <cofactor evidence="3">
        <name>Mg(2+)</name>
        <dbReference type="ChEBI" id="CHEBI:18420"/>
    </cofactor>
    <text evidence="3">Binds 2 magnesium ions per subunit.</text>
</comment>
<feature type="binding site" evidence="3">
    <location>
        <position position="300"/>
    </location>
    <ligand>
        <name>Mg(2+)</name>
        <dbReference type="ChEBI" id="CHEBI:18420"/>
        <label>1</label>
    </ligand>
</feature>
<dbReference type="Pfam" id="PF03747">
    <property type="entry name" value="ADP_ribosyl_GH"/>
    <property type="match status" value="1"/>
</dbReference>
<dbReference type="Gene3D" id="1.10.4080.10">
    <property type="entry name" value="ADP-ribosylation/Crystallin J1"/>
    <property type="match status" value="1"/>
</dbReference>
<dbReference type="RefSeq" id="WP_025352713.1">
    <property type="nucleotide sequence ID" value="NZ_CP006850.1"/>
</dbReference>
<accession>W5TQ94</accession>
<dbReference type="InterPro" id="IPR005502">
    <property type="entry name" value="Ribosyl_crysJ1"/>
</dbReference>
<dbReference type="EMBL" id="CP006850">
    <property type="protein sequence ID" value="AHH21407.1"/>
    <property type="molecule type" value="Genomic_DNA"/>
</dbReference>
<feature type="binding site" evidence="3">
    <location>
        <position position="66"/>
    </location>
    <ligand>
        <name>Mg(2+)</name>
        <dbReference type="ChEBI" id="CHEBI:18420"/>
        <label>1</label>
    </ligand>
</feature>
<evidence type="ECO:0000313" key="4">
    <source>
        <dbReference type="EMBL" id="AHH21407.1"/>
    </source>
</evidence>
<gene>
    <name evidence="4" type="ORF">NONO_c66390</name>
</gene>
<feature type="binding site" evidence="3">
    <location>
        <position position="65"/>
    </location>
    <ligand>
        <name>Mg(2+)</name>
        <dbReference type="ChEBI" id="CHEBI:18420"/>
        <label>1</label>
    </ligand>
</feature>
<dbReference type="GO" id="GO:0016787">
    <property type="term" value="F:hydrolase activity"/>
    <property type="evidence" value="ECO:0007669"/>
    <property type="project" value="UniProtKB-KW"/>
</dbReference>
<dbReference type="Proteomes" id="UP000019150">
    <property type="component" value="Chromosome"/>
</dbReference>
<organism evidence="4 5">
    <name type="scientific">Nocardia nova SH22a</name>
    <dbReference type="NCBI Taxonomy" id="1415166"/>
    <lineage>
        <taxon>Bacteria</taxon>
        <taxon>Bacillati</taxon>
        <taxon>Actinomycetota</taxon>
        <taxon>Actinomycetes</taxon>
        <taxon>Mycobacteriales</taxon>
        <taxon>Nocardiaceae</taxon>
        <taxon>Nocardia</taxon>
    </lineage>
</organism>
<feature type="binding site" evidence="3">
    <location>
        <position position="303"/>
    </location>
    <ligand>
        <name>Mg(2+)</name>
        <dbReference type="ChEBI" id="CHEBI:18420"/>
        <label>1</label>
    </ligand>
</feature>
<dbReference type="GO" id="GO:0046872">
    <property type="term" value="F:metal ion binding"/>
    <property type="evidence" value="ECO:0007669"/>
    <property type="project" value="UniProtKB-KW"/>
</dbReference>